<sequence length="107" mass="11832">MFAKLIINVLVFCFSLTVSVNESGNSYTISKQSDKLNLQSELSHSGVLPLGIFEKESEKVETETFSIHEGSSPLNVFFDPGFLFSVCEAPSHTIAFDSNLETIRLII</sequence>
<organism evidence="2 3">
    <name type="scientific">Leptospira sarikeiensis</name>
    <dbReference type="NCBI Taxonomy" id="2484943"/>
    <lineage>
        <taxon>Bacteria</taxon>
        <taxon>Pseudomonadati</taxon>
        <taxon>Spirochaetota</taxon>
        <taxon>Spirochaetia</taxon>
        <taxon>Leptospirales</taxon>
        <taxon>Leptospiraceae</taxon>
        <taxon>Leptospira</taxon>
    </lineage>
</organism>
<dbReference type="EMBL" id="RQGF01000012">
    <property type="protein sequence ID" value="TGL63575.1"/>
    <property type="molecule type" value="Genomic_DNA"/>
</dbReference>
<evidence type="ECO:0000313" key="3">
    <source>
        <dbReference type="Proteomes" id="UP000297762"/>
    </source>
</evidence>
<dbReference type="Proteomes" id="UP000297762">
    <property type="component" value="Unassembled WGS sequence"/>
</dbReference>
<dbReference type="AlphaFoldDB" id="A0A4R9KCF1"/>
<keyword evidence="1" id="KW-0732">Signal</keyword>
<name>A0A4R9KCF1_9LEPT</name>
<protein>
    <recommendedName>
        <fullName evidence="4">TIGR04452 family lipoprotein</fullName>
    </recommendedName>
</protein>
<accession>A0A4R9KCF1</accession>
<feature type="signal peptide" evidence="1">
    <location>
        <begin position="1"/>
        <end position="20"/>
    </location>
</feature>
<dbReference type="OrthoDB" id="343113at2"/>
<gene>
    <name evidence="2" type="ORF">EHQ64_06385</name>
</gene>
<comment type="caution">
    <text evidence="2">The sequence shown here is derived from an EMBL/GenBank/DDBJ whole genome shotgun (WGS) entry which is preliminary data.</text>
</comment>
<proteinExistence type="predicted"/>
<evidence type="ECO:0008006" key="4">
    <source>
        <dbReference type="Google" id="ProtNLM"/>
    </source>
</evidence>
<reference evidence="2" key="1">
    <citation type="journal article" date="2019" name="PLoS Negl. Trop. Dis.">
        <title>Revisiting the worldwide diversity of Leptospira species in the environment.</title>
        <authorList>
            <person name="Vincent A.T."/>
            <person name="Schiettekatte O."/>
            <person name="Bourhy P."/>
            <person name="Veyrier F.J."/>
            <person name="Picardeau M."/>
        </authorList>
    </citation>
    <scope>NUCLEOTIDE SEQUENCE [LARGE SCALE GENOMIC DNA]</scope>
    <source>
        <strain evidence="2">201702455</strain>
    </source>
</reference>
<feature type="chain" id="PRO_5020827055" description="TIGR04452 family lipoprotein" evidence="1">
    <location>
        <begin position="21"/>
        <end position="107"/>
    </location>
</feature>
<dbReference type="RefSeq" id="WP_135648656.1">
    <property type="nucleotide sequence ID" value="NZ_RQGF01000012.1"/>
</dbReference>
<evidence type="ECO:0000256" key="1">
    <source>
        <dbReference type="SAM" id="SignalP"/>
    </source>
</evidence>
<keyword evidence="3" id="KW-1185">Reference proteome</keyword>
<evidence type="ECO:0000313" key="2">
    <source>
        <dbReference type="EMBL" id="TGL63575.1"/>
    </source>
</evidence>